<evidence type="ECO:0000256" key="1">
    <source>
        <dbReference type="SAM" id="MobiDB-lite"/>
    </source>
</evidence>
<sequence length="60" mass="6938">MSLCSKQRLLILIRFAISVTEKLARLIDQHTCSRNMPKHAMLSAHKHSQDYVHDQTPPLQ</sequence>
<evidence type="ECO:0000313" key="3">
    <source>
        <dbReference type="Proteomes" id="UP000828390"/>
    </source>
</evidence>
<name>A0A9D3YQQ6_DREPO</name>
<proteinExistence type="predicted"/>
<dbReference type="EMBL" id="JAIWYP010000015">
    <property type="protein sequence ID" value="KAH3703523.1"/>
    <property type="molecule type" value="Genomic_DNA"/>
</dbReference>
<evidence type="ECO:0000313" key="2">
    <source>
        <dbReference type="EMBL" id="KAH3703523.1"/>
    </source>
</evidence>
<reference evidence="2" key="1">
    <citation type="journal article" date="2019" name="bioRxiv">
        <title>The Genome of the Zebra Mussel, Dreissena polymorpha: A Resource for Invasive Species Research.</title>
        <authorList>
            <person name="McCartney M.A."/>
            <person name="Auch B."/>
            <person name="Kono T."/>
            <person name="Mallez S."/>
            <person name="Zhang Y."/>
            <person name="Obille A."/>
            <person name="Becker A."/>
            <person name="Abrahante J.E."/>
            <person name="Garbe J."/>
            <person name="Badalamenti J.P."/>
            <person name="Herman A."/>
            <person name="Mangelson H."/>
            <person name="Liachko I."/>
            <person name="Sullivan S."/>
            <person name="Sone E.D."/>
            <person name="Koren S."/>
            <person name="Silverstein K.A.T."/>
            <person name="Beckman K.B."/>
            <person name="Gohl D.M."/>
        </authorList>
    </citation>
    <scope>NUCLEOTIDE SEQUENCE</scope>
    <source>
        <strain evidence="2">Duluth1</strain>
        <tissue evidence="2">Whole animal</tissue>
    </source>
</reference>
<gene>
    <name evidence="2" type="ORF">DPMN_078560</name>
</gene>
<keyword evidence="3" id="KW-1185">Reference proteome</keyword>
<dbReference type="AlphaFoldDB" id="A0A9D3YQQ6"/>
<comment type="caution">
    <text evidence="2">The sequence shown here is derived from an EMBL/GenBank/DDBJ whole genome shotgun (WGS) entry which is preliminary data.</text>
</comment>
<accession>A0A9D3YQQ6</accession>
<protein>
    <submittedName>
        <fullName evidence="2">Uncharacterized protein</fullName>
    </submittedName>
</protein>
<organism evidence="2 3">
    <name type="scientific">Dreissena polymorpha</name>
    <name type="common">Zebra mussel</name>
    <name type="synonym">Mytilus polymorpha</name>
    <dbReference type="NCBI Taxonomy" id="45954"/>
    <lineage>
        <taxon>Eukaryota</taxon>
        <taxon>Metazoa</taxon>
        <taxon>Spiralia</taxon>
        <taxon>Lophotrochozoa</taxon>
        <taxon>Mollusca</taxon>
        <taxon>Bivalvia</taxon>
        <taxon>Autobranchia</taxon>
        <taxon>Heteroconchia</taxon>
        <taxon>Euheterodonta</taxon>
        <taxon>Imparidentia</taxon>
        <taxon>Neoheterodontei</taxon>
        <taxon>Myida</taxon>
        <taxon>Dreissenoidea</taxon>
        <taxon>Dreissenidae</taxon>
        <taxon>Dreissena</taxon>
    </lineage>
</organism>
<feature type="region of interest" description="Disordered" evidence="1">
    <location>
        <begin position="40"/>
        <end position="60"/>
    </location>
</feature>
<dbReference type="Proteomes" id="UP000828390">
    <property type="component" value="Unassembled WGS sequence"/>
</dbReference>
<reference evidence="2" key="2">
    <citation type="submission" date="2020-11" db="EMBL/GenBank/DDBJ databases">
        <authorList>
            <person name="McCartney M.A."/>
            <person name="Auch B."/>
            <person name="Kono T."/>
            <person name="Mallez S."/>
            <person name="Becker A."/>
            <person name="Gohl D.M."/>
            <person name="Silverstein K.A.T."/>
            <person name="Koren S."/>
            <person name="Bechman K.B."/>
            <person name="Herman A."/>
            <person name="Abrahante J.E."/>
            <person name="Garbe J."/>
        </authorList>
    </citation>
    <scope>NUCLEOTIDE SEQUENCE</scope>
    <source>
        <strain evidence="2">Duluth1</strain>
        <tissue evidence="2">Whole animal</tissue>
    </source>
</reference>